<dbReference type="InterPro" id="IPR018076">
    <property type="entry name" value="T2SS_GspF_dom"/>
</dbReference>
<proteinExistence type="inferred from homology"/>
<dbReference type="PANTHER" id="PTHR30012:SF0">
    <property type="entry name" value="TYPE II SECRETION SYSTEM PROTEIN F-RELATED"/>
    <property type="match status" value="1"/>
</dbReference>
<keyword evidence="4 10" id="KW-0813">Transport</keyword>
<evidence type="ECO:0000256" key="6">
    <source>
        <dbReference type="ARBA" id="ARBA00022692"/>
    </source>
</evidence>
<evidence type="ECO:0000256" key="3">
    <source>
        <dbReference type="ARBA" id="ARBA00005745"/>
    </source>
</evidence>
<dbReference type="PROSITE" id="PS00874">
    <property type="entry name" value="T2SP_F"/>
    <property type="match status" value="1"/>
</dbReference>
<sequence length="382" mass="43618">MPGIDISNYQSPQQKKKPEQQLEPNKLFEFLNKDISLGNGQLSDKKKEAFYHEMGTLIQSGIAIKTALELTVSSYTQAKDKELFESIKQEVIAGSSLSDALKNNKKFSSYEYYSVRIGEETGRLAEVLNELGRYYKSKISQRRKIIGAITYPLLVLSTSFAAIFFMIKFVVPMFADVFKRFGGKLPAITAMIVSFADWFDRNIYLMLIFMVAIVAFYVLNKRKVWFKKWLTLTLLKIPVVGGILKKIYLARFANTMRLLTGTNTPLLQAMEMVRQMISFYPIEQSLLVAEKDILMGSSLSATLAKNDFYPVKFIQMIKIAEEVNKLEYFFEQLANQYTEEVEYQTNAISGLLEPLIIIFLGLAVGIILIAMYLPMFQMSNSF</sequence>
<feature type="transmembrane region" description="Helical" evidence="12">
    <location>
        <begin position="203"/>
        <end position="219"/>
    </location>
</feature>
<evidence type="ECO:0000313" key="15">
    <source>
        <dbReference type="Proteomes" id="UP001165460"/>
    </source>
</evidence>
<feature type="region of interest" description="Disordered" evidence="11">
    <location>
        <begin position="1"/>
        <end position="21"/>
    </location>
</feature>
<evidence type="ECO:0000256" key="12">
    <source>
        <dbReference type="SAM" id="Phobius"/>
    </source>
</evidence>
<evidence type="ECO:0000256" key="1">
    <source>
        <dbReference type="ARBA" id="ARBA00002684"/>
    </source>
</evidence>
<evidence type="ECO:0000256" key="9">
    <source>
        <dbReference type="ARBA" id="ARBA00030750"/>
    </source>
</evidence>
<keyword evidence="7 12" id="KW-1133">Transmembrane helix</keyword>
<feature type="transmembrane region" description="Helical" evidence="12">
    <location>
        <begin position="355"/>
        <end position="375"/>
    </location>
</feature>
<reference evidence="14" key="1">
    <citation type="submission" date="2022-03" db="EMBL/GenBank/DDBJ databases">
        <authorList>
            <person name="Woo C.Y."/>
        </authorList>
    </citation>
    <scope>NUCLEOTIDE SEQUENCE</scope>
    <source>
        <strain evidence="14">CYS-01</strain>
    </source>
</reference>
<dbReference type="Pfam" id="PF00482">
    <property type="entry name" value="T2SSF"/>
    <property type="match status" value="2"/>
</dbReference>
<dbReference type="EMBL" id="JALGBH010000002">
    <property type="protein sequence ID" value="MCJ0743682.1"/>
    <property type="molecule type" value="Genomic_DNA"/>
</dbReference>
<evidence type="ECO:0000256" key="11">
    <source>
        <dbReference type="SAM" id="MobiDB-lite"/>
    </source>
</evidence>
<feature type="domain" description="Type II secretion system protein GspF" evidence="13">
    <location>
        <begin position="252"/>
        <end position="374"/>
    </location>
</feature>
<evidence type="ECO:0000259" key="13">
    <source>
        <dbReference type="Pfam" id="PF00482"/>
    </source>
</evidence>
<evidence type="ECO:0000256" key="7">
    <source>
        <dbReference type="ARBA" id="ARBA00022989"/>
    </source>
</evidence>
<dbReference type="PRINTS" id="PR00812">
    <property type="entry name" value="BCTERIALGSPF"/>
</dbReference>
<keyword evidence="6 10" id="KW-0812">Transmembrane</keyword>
<evidence type="ECO:0000256" key="4">
    <source>
        <dbReference type="ARBA" id="ARBA00022448"/>
    </source>
</evidence>
<keyword evidence="5" id="KW-1003">Cell membrane</keyword>
<gene>
    <name evidence="14" type="ORF">MMF97_13250</name>
</gene>
<feature type="domain" description="Type II secretion system protein GspF" evidence="13">
    <location>
        <begin position="50"/>
        <end position="172"/>
    </location>
</feature>
<comment type="caution">
    <text evidence="14">The sequence shown here is derived from an EMBL/GenBank/DDBJ whole genome shotgun (WGS) entry which is preliminary data.</text>
</comment>
<dbReference type="PANTHER" id="PTHR30012">
    <property type="entry name" value="GENERAL SECRETION PATHWAY PROTEIN"/>
    <property type="match status" value="1"/>
</dbReference>
<accession>A0ABS9ZZF3</accession>
<dbReference type="Proteomes" id="UP001165460">
    <property type="component" value="Unassembled WGS sequence"/>
</dbReference>
<dbReference type="InterPro" id="IPR001992">
    <property type="entry name" value="T2SS_GspF/T4SS_PilC_CS"/>
</dbReference>
<evidence type="ECO:0000313" key="14">
    <source>
        <dbReference type="EMBL" id="MCJ0743682.1"/>
    </source>
</evidence>
<feature type="transmembrane region" description="Helical" evidence="12">
    <location>
        <begin position="145"/>
        <end position="167"/>
    </location>
</feature>
<name>A0ABS9ZZF3_9SPHI</name>
<keyword evidence="15" id="KW-1185">Reference proteome</keyword>
<evidence type="ECO:0000256" key="2">
    <source>
        <dbReference type="ARBA" id="ARBA00004651"/>
    </source>
</evidence>
<comment type="similarity">
    <text evidence="3 10">Belongs to the GSP F family.</text>
</comment>
<comment type="function">
    <text evidence="1">Component of the type II secretion system inner membrane complex required for the energy-dependent secretion of extracellular factors such as proteases and toxins from the periplasm.</text>
</comment>
<dbReference type="RefSeq" id="WP_243362951.1">
    <property type="nucleotide sequence ID" value="NZ_JALGBH010000002.1"/>
</dbReference>
<protein>
    <recommendedName>
        <fullName evidence="9">General secretion pathway protein F</fullName>
    </recommendedName>
</protein>
<dbReference type="InterPro" id="IPR042094">
    <property type="entry name" value="T2SS_GspF_sf"/>
</dbReference>
<evidence type="ECO:0000256" key="5">
    <source>
        <dbReference type="ARBA" id="ARBA00022475"/>
    </source>
</evidence>
<organism evidence="14 15">
    <name type="scientific">Pedobacter montanisoli</name>
    <dbReference type="NCBI Taxonomy" id="2923277"/>
    <lineage>
        <taxon>Bacteria</taxon>
        <taxon>Pseudomonadati</taxon>
        <taxon>Bacteroidota</taxon>
        <taxon>Sphingobacteriia</taxon>
        <taxon>Sphingobacteriales</taxon>
        <taxon>Sphingobacteriaceae</taxon>
        <taxon>Pedobacter</taxon>
    </lineage>
</organism>
<evidence type="ECO:0000256" key="10">
    <source>
        <dbReference type="RuleBase" id="RU003923"/>
    </source>
</evidence>
<comment type="subcellular location">
    <subcellularLocation>
        <location evidence="2 10">Cell membrane</location>
        <topology evidence="2 10">Multi-pass membrane protein</topology>
    </subcellularLocation>
</comment>
<dbReference type="InterPro" id="IPR003004">
    <property type="entry name" value="GspF/PilC"/>
</dbReference>
<keyword evidence="8 12" id="KW-0472">Membrane</keyword>
<evidence type="ECO:0000256" key="8">
    <source>
        <dbReference type="ARBA" id="ARBA00023136"/>
    </source>
</evidence>
<dbReference type="Gene3D" id="1.20.81.30">
    <property type="entry name" value="Type II secretion system (T2SS), domain F"/>
    <property type="match status" value="2"/>
</dbReference>